<dbReference type="InterPro" id="IPR000595">
    <property type="entry name" value="cNMP-bd_dom"/>
</dbReference>
<keyword evidence="3" id="KW-0804">Transcription</keyword>
<dbReference type="PANTHER" id="PTHR24567">
    <property type="entry name" value="CRP FAMILY TRANSCRIPTIONAL REGULATORY PROTEIN"/>
    <property type="match status" value="1"/>
</dbReference>
<keyword evidence="7" id="KW-1185">Reference proteome</keyword>
<dbReference type="RefSeq" id="WP_264848832.1">
    <property type="nucleotide sequence ID" value="NZ_BRXR01000001.1"/>
</dbReference>
<dbReference type="InterPro" id="IPR014710">
    <property type="entry name" value="RmlC-like_jellyroll"/>
</dbReference>
<gene>
    <name evidence="6" type="ORF">bsdE14_09490</name>
</gene>
<dbReference type="Pfam" id="PF00027">
    <property type="entry name" value="cNMP_binding"/>
    <property type="match status" value="1"/>
</dbReference>
<keyword evidence="1" id="KW-0805">Transcription regulation</keyword>
<keyword evidence="2" id="KW-0238">DNA-binding</keyword>
<dbReference type="Gene3D" id="1.10.10.10">
    <property type="entry name" value="Winged helix-like DNA-binding domain superfamily/Winged helix DNA-binding domain"/>
    <property type="match status" value="1"/>
</dbReference>
<proteinExistence type="predicted"/>
<protein>
    <submittedName>
        <fullName evidence="6">Crp/Fnr family transcriptional regulator</fullName>
    </submittedName>
</protein>
<dbReference type="InterPro" id="IPR036388">
    <property type="entry name" value="WH-like_DNA-bd_sf"/>
</dbReference>
<dbReference type="SUPFAM" id="SSF46785">
    <property type="entry name" value="Winged helix' DNA-binding domain"/>
    <property type="match status" value="1"/>
</dbReference>
<dbReference type="Pfam" id="PF13545">
    <property type="entry name" value="HTH_Crp_2"/>
    <property type="match status" value="1"/>
</dbReference>
<dbReference type="PROSITE" id="PS50042">
    <property type="entry name" value="CNMP_BINDING_3"/>
    <property type="match status" value="1"/>
</dbReference>
<dbReference type="InterPro" id="IPR036390">
    <property type="entry name" value="WH_DNA-bd_sf"/>
</dbReference>
<sequence length="232" mass="26168">MQCHEHSHNYDGKQKSCLEKVPIFSSLTVAEMVEVSMTATHKKYKKGENIYLEGEIAEKLFVINAGKVKISKLSEEGKEQIIRILQAGDFMGELSIFTNSPLKNNAEAVEATTVCTIDSKKIKELIEERPGIAIKILKELSMRLEKTESLIESLGLRDVEQRVADILIKLMNEDNVVDLSISKKDLAAHIGMSQETLSRKLTNFQEKGFIRQQGQRKIIILNKEALQDIVNI</sequence>
<dbReference type="PANTHER" id="PTHR24567:SF28">
    <property type="entry name" value="LISTERIOLYSIN REGULATORY PROTEIN"/>
    <property type="match status" value="1"/>
</dbReference>
<dbReference type="Proteomes" id="UP001208567">
    <property type="component" value="Unassembled WGS sequence"/>
</dbReference>
<dbReference type="SMART" id="SM00100">
    <property type="entry name" value="cNMP"/>
    <property type="match status" value="1"/>
</dbReference>
<accession>A0ABQ5N2X0</accession>
<evidence type="ECO:0000313" key="6">
    <source>
        <dbReference type="EMBL" id="GLC29539.1"/>
    </source>
</evidence>
<comment type="caution">
    <text evidence="6">The sequence shown here is derived from an EMBL/GenBank/DDBJ whole genome shotgun (WGS) entry which is preliminary data.</text>
</comment>
<evidence type="ECO:0000313" key="7">
    <source>
        <dbReference type="Proteomes" id="UP001208567"/>
    </source>
</evidence>
<evidence type="ECO:0000259" key="4">
    <source>
        <dbReference type="PROSITE" id="PS50042"/>
    </source>
</evidence>
<dbReference type="CDD" id="cd00038">
    <property type="entry name" value="CAP_ED"/>
    <property type="match status" value="1"/>
</dbReference>
<dbReference type="EMBL" id="BRXR01000001">
    <property type="protein sequence ID" value="GLC29539.1"/>
    <property type="molecule type" value="Genomic_DNA"/>
</dbReference>
<dbReference type="SMART" id="SM00419">
    <property type="entry name" value="HTH_CRP"/>
    <property type="match status" value="1"/>
</dbReference>
<dbReference type="InterPro" id="IPR012318">
    <property type="entry name" value="HTH_CRP"/>
</dbReference>
<organism evidence="6 7">
    <name type="scientific">Clostridium omnivorum</name>
    <dbReference type="NCBI Taxonomy" id="1604902"/>
    <lineage>
        <taxon>Bacteria</taxon>
        <taxon>Bacillati</taxon>
        <taxon>Bacillota</taxon>
        <taxon>Clostridia</taxon>
        <taxon>Eubacteriales</taxon>
        <taxon>Clostridiaceae</taxon>
        <taxon>Clostridium</taxon>
    </lineage>
</organism>
<evidence type="ECO:0000256" key="2">
    <source>
        <dbReference type="ARBA" id="ARBA00023125"/>
    </source>
</evidence>
<dbReference type="PROSITE" id="PS51063">
    <property type="entry name" value="HTH_CRP_2"/>
    <property type="match status" value="1"/>
</dbReference>
<dbReference type="InterPro" id="IPR050397">
    <property type="entry name" value="Env_Response_Regulators"/>
</dbReference>
<dbReference type="PRINTS" id="PR00034">
    <property type="entry name" value="HTHCRP"/>
</dbReference>
<feature type="domain" description="Cyclic nucleotide-binding" evidence="4">
    <location>
        <begin position="23"/>
        <end position="143"/>
    </location>
</feature>
<dbReference type="InterPro" id="IPR018490">
    <property type="entry name" value="cNMP-bd_dom_sf"/>
</dbReference>
<feature type="domain" description="HTH crp-type" evidence="5">
    <location>
        <begin position="157"/>
        <end position="224"/>
    </location>
</feature>
<evidence type="ECO:0000256" key="3">
    <source>
        <dbReference type="ARBA" id="ARBA00023163"/>
    </source>
</evidence>
<dbReference type="SUPFAM" id="SSF51206">
    <property type="entry name" value="cAMP-binding domain-like"/>
    <property type="match status" value="1"/>
</dbReference>
<dbReference type="Gene3D" id="2.60.120.10">
    <property type="entry name" value="Jelly Rolls"/>
    <property type="match status" value="1"/>
</dbReference>
<evidence type="ECO:0000259" key="5">
    <source>
        <dbReference type="PROSITE" id="PS51063"/>
    </source>
</evidence>
<name>A0ABQ5N2X0_9CLOT</name>
<reference evidence="6 7" key="1">
    <citation type="journal article" date="2024" name="Int. J. Syst. Evol. Microbiol.">
        <title>Clostridium omnivorum sp. nov., isolated from anoxic soil under the treatment of reductive soil disinfestation.</title>
        <authorList>
            <person name="Ueki A."/>
            <person name="Tonouchi A."/>
            <person name="Kaku N."/>
            <person name="Honma S."/>
            <person name="Ueki K."/>
        </authorList>
    </citation>
    <scope>NUCLEOTIDE SEQUENCE [LARGE SCALE GENOMIC DNA]</scope>
    <source>
        <strain evidence="6 7">E14</strain>
    </source>
</reference>
<evidence type="ECO:0000256" key="1">
    <source>
        <dbReference type="ARBA" id="ARBA00023015"/>
    </source>
</evidence>